<reference evidence="1" key="2">
    <citation type="journal article" date="2007" name="Science">
        <title>Draft genome sequence of the sexually transmitted pathogen Trichomonas vaginalis.</title>
        <authorList>
            <person name="Carlton J.M."/>
            <person name="Hirt R.P."/>
            <person name="Silva J.C."/>
            <person name="Delcher A.L."/>
            <person name="Schatz M."/>
            <person name="Zhao Q."/>
            <person name="Wortman J.R."/>
            <person name="Bidwell S.L."/>
            <person name="Alsmark U.C.M."/>
            <person name="Besteiro S."/>
            <person name="Sicheritz-Ponten T."/>
            <person name="Noel C.J."/>
            <person name="Dacks J.B."/>
            <person name="Foster P.G."/>
            <person name="Simillion C."/>
            <person name="Van de Peer Y."/>
            <person name="Miranda-Saavedra D."/>
            <person name="Barton G.J."/>
            <person name="Westrop G.D."/>
            <person name="Mueller S."/>
            <person name="Dessi D."/>
            <person name="Fiori P.L."/>
            <person name="Ren Q."/>
            <person name="Paulsen I."/>
            <person name="Zhang H."/>
            <person name="Bastida-Corcuera F.D."/>
            <person name="Simoes-Barbosa A."/>
            <person name="Brown M.T."/>
            <person name="Hayes R.D."/>
            <person name="Mukherjee M."/>
            <person name="Okumura C.Y."/>
            <person name="Schneider R."/>
            <person name="Smith A.J."/>
            <person name="Vanacova S."/>
            <person name="Villalvazo M."/>
            <person name="Haas B.J."/>
            <person name="Pertea M."/>
            <person name="Feldblyum T.V."/>
            <person name="Utterback T.R."/>
            <person name="Shu C.L."/>
            <person name="Osoegawa K."/>
            <person name="de Jong P.J."/>
            <person name="Hrdy I."/>
            <person name="Horvathova L."/>
            <person name="Zubacova Z."/>
            <person name="Dolezal P."/>
            <person name="Malik S.B."/>
            <person name="Logsdon J.M. Jr."/>
            <person name="Henze K."/>
            <person name="Gupta A."/>
            <person name="Wang C.C."/>
            <person name="Dunne R.L."/>
            <person name="Upcroft J.A."/>
            <person name="Upcroft P."/>
            <person name="White O."/>
            <person name="Salzberg S.L."/>
            <person name="Tang P."/>
            <person name="Chiu C.-H."/>
            <person name="Lee Y.-S."/>
            <person name="Embley T.M."/>
            <person name="Coombs G.H."/>
            <person name="Mottram J.C."/>
            <person name="Tachezy J."/>
            <person name="Fraser-Liggett C.M."/>
            <person name="Johnson P.J."/>
        </authorList>
    </citation>
    <scope>NUCLEOTIDE SEQUENCE [LARGE SCALE GENOMIC DNA]</scope>
    <source>
        <strain evidence="1">G3</strain>
    </source>
</reference>
<dbReference type="PANTHER" id="PTHR24164">
    <property type="entry name" value="RELA-ASSOCIATED INHIBITOR"/>
    <property type="match status" value="1"/>
</dbReference>
<protein>
    <submittedName>
        <fullName evidence="1">Uncharacterized protein</fullName>
    </submittedName>
</protein>
<reference evidence="1" key="1">
    <citation type="submission" date="2006-10" db="EMBL/GenBank/DDBJ databases">
        <authorList>
            <person name="Amadeo P."/>
            <person name="Zhao Q."/>
            <person name="Wortman J."/>
            <person name="Fraser-Liggett C."/>
            <person name="Carlton J."/>
        </authorList>
    </citation>
    <scope>NUCLEOTIDE SEQUENCE</scope>
    <source>
        <strain evidence="1">G3</strain>
    </source>
</reference>
<dbReference type="KEGG" id="tva:4762804"/>
<dbReference type="PANTHER" id="PTHR24164:SF4">
    <property type="entry name" value="RELA-ASSOCIATED INHIBITOR"/>
    <property type="match status" value="1"/>
</dbReference>
<dbReference type="VEuPathDB" id="TrichDB:TVAG_039940"/>
<dbReference type="eggNOG" id="KOG4177">
    <property type="taxonomic scope" value="Eukaryota"/>
</dbReference>
<dbReference type="VEuPathDB" id="TrichDB:TVAGG3_0693840"/>
<dbReference type="RefSeq" id="XP_001317165.1">
    <property type="nucleotide sequence ID" value="XM_001317130.1"/>
</dbReference>
<sequence length="464" mass="53823">MNMITKKYLVIEWGNDIKGKEPFSFIVNDEKIESYKHISIMISKTVHDQYLRDSSIKSVTTYLNLLCNNTIDIISEFFKTGALRFENDCLHNRDIFEVGKAFGIEFLTDIFCAFVNSTYKEINKENFYDIYDCATTKNDTNKINECISFFASRMFDFQEDYKIITFKRYGYDFFERVLTSKSLKVSNEDSVVSTIISMSEIDNSFFPLLNHVRVEFCNNNSITSIKNHSIKHSLESISTEVFERALLHRSLIPHKLQISNANYFSRESIPNPFKNSKIEEYHCLDHSDENMRKLMSLSKTKDNFGKIFKILEKASSEADIATIKLAIDEKYSDVQGKFNRNMILEAARKNNLNLVQHLFNHGADIRSRSSTKRTILHFFCQEGNLEAVKFALNFIDINDVNNGNETPLHDAIYNNRANICEYLSSQTNINKNIKTNANETALQLTIRLKQQQCVDILRRNGFTE</sequence>
<dbReference type="GO" id="GO:0006357">
    <property type="term" value="P:regulation of transcription by RNA polymerase II"/>
    <property type="evidence" value="ECO:0000318"/>
    <property type="project" value="GO_Central"/>
</dbReference>
<dbReference type="Pfam" id="PF12796">
    <property type="entry name" value="Ank_2"/>
    <property type="match status" value="1"/>
</dbReference>
<dbReference type="SMART" id="SM00248">
    <property type="entry name" value="ANK"/>
    <property type="match status" value="3"/>
</dbReference>
<dbReference type="SMR" id="A2EQW8"/>
<dbReference type="InterPro" id="IPR028320">
    <property type="entry name" value="iASPP"/>
</dbReference>
<dbReference type="STRING" id="5722.A2EQW8"/>
<evidence type="ECO:0000313" key="2">
    <source>
        <dbReference type="Proteomes" id="UP000001542"/>
    </source>
</evidence>
<dbReference type="InterPro" id="IPR036770">
    <property type="entry name" value="Ankyrin_rpt-contain_sf"/>
</dbReference>
<dbReference type="SUPFAM" id="SSF48403">
    <property type="entry name" value="Ankyrin repeat"/>
    <property type="match status" value="1"/>
</dbReference>
<accession>A2EQW8</accession>
<dbReference type="AlphaFoldDB" id="A2EQW8"/>
<dbReference type="InterPro" id="IPR002110">
    <property type="entry name" value="Ankyrin_rpt"/>
</dbReference>
<dbReference type="Gene3D" id="1.25.40.20">
    <property type="entry name" value="Ankyrin repeat-containing domain"/>
    <property type="match status" value="1"/>
</dbReference>
<name>A2EQW8_TRIV3</name>
<dbReference type="InParanoid" id="A2EQW8"/>
<dbReference type="Proteomes" id="UP000001542">
    <property type="component" value="Unassembled WGS sequence"/>
</dbReference>
<organism evidence="1 2">
    <name type="scientific">Trichomonas vaginalis (strain ATCC PRA-98 / G3)</name>
    <dbReference type="NCBI Taxonomy" id="412133"/>
    <lineage>
        <taxon>Eukaryota</taxon>
        <taxon>Metamonada</taxon>
        <taxon>Parabasalia</taxon>
        <taxon>Trichomonadida</taxon>
        <taxon>Trichomonadidae</taxon>
        <taxon>Trichomonas</taxon>
    </lineage>
</organism>
<evidence type="ECO:0000313" key="1">
    <source>
        <dbReference type="EMBL" id="EAY04942.1"/>
    </source>
</evidence>
<proteinExistence type="predicted"/>
<dbReference type="EMBL" id="DS113461">
    <property type="protein sequence ID" value="EAY04942.1"/>
    <property type="molecule type" value="Genomic_DNA"/>
</dbReference>
<gene>
    <name evidence="1" type="ORF">TVAG_039940</name>
</gene>
<keyword evidence="2" id="KW-1185">Reference proteome</keyword>